<dbReference type="PATRIC" id="fig|55802.8.peg.2453"/>
<proteinExistence type="predicted"/>
<dbReference type="RefSeq" id="WP_056934756.1">
    <property type="nucleotide sequence ID" value="NZ_CP013050.1"/>
</dbReference>
<dbReference type="Proteomes" id="UP000066042">
    <property type="component" value="Chromosome"/>
</dbReference>
<dbReference type="AlphaFoldDB" id="A0A0S1XEY8"/>
<evidence type="ECO:0000313" key="2">
    <source>
        <dbReference type="Proteomes" id="UP000066042"/>
    </source>
</evidence>
<organism evidence="1 2">
    <name type="scientific">Thermococcus barophilus</name>
    <dbReference type="NCBI Taxonomy" id="55802"/>
    <lineage>
        <taxon>Archaea</taxon>
        <taxon>Methanobacteriati</taxon>
        <taxon>Methanobacteriota</taxon>
        <taxon>Thermococci</taxon>
        <taxon>Thermococcales</taxon>
        <taxon>Thermococcaceae</taxon>
        <taxon>Thermococcus</taxon>
    </lineage>
</organism>
<reference evidence="1 2" key="1">
    <citation type="journal article" date="2016" name="Genome Announc.">
        <title>Complete genome sequence of the hyperthermophilic and piezophilic archaeon Thermococcus barophilus Ch5, capable of growth at the expense of hydrogenogenesis from carbon monoxide and formate.</title>
        <authorList>
            <person name="Oger P."/>
            <person name="Sokolova T.G."/>
            <person name="Kozhevnikova D.A."/>
            <person name="Taranov E.A."/>
            <person name="Vannier P."/>
            <person name="Lee H.S."/>
            <person name="Kwon K.K."/>
            <person name="Kang S.G."/>
            <person name="Lee J.H."/>
            <person name="Bonch-Osmolovskaya E.A."/>
            <person name="Lebedinsky A.V."/>
        </authorList>
    </citation>
    <scope>NUCLEOTIDE SEQUENCE [LARGE SCALE GENOMIC DNA]</scope>
    <source>
        <strain evidence="2">Ch5</strain>
    </source>
</reference>
<evidence type="ECO:0000313" key="1">
    <source>
        <dbReference type="EMBL" id="ALM76359.1"/>
    </source>
</evidence>
<protein>
    <recommendedName>
        <fullName evidence="3">AbiEi antitoxin C-terminal domain-containing protein</fullName>
    </recommendedName>
</protein>
<evidence type="ECO:0008006" key="3">
    <source>
        <dbReference type="Google" id="ProtNLM"/>
    </source>
</evidence>
<dbReference type="STRING" id="55802.TBCH5v1_2468"/>
<sequence>MNIAVKFLLSRYGGKVITKGELKKVCERFGVDVDYLIHHLISYGYVIRILRGVYYVKTVEEFKLKKALRPLEIIGLGLNKLGVKWYYGLFTALRLNALTHEYFTRIFVLNDRIYRSKIVKIYGEDVEFIKIKPHLTEFGIIDKGEIKYSDVEKTLLDFLYLSRYNPKLRFTAKNTVAEYWDKANKEKINEYLKYYPKSLKKVLENEGLL</sequence>
<name>A0A0S1XEY8_THEBA</name>
<dbReference type="GeneID" id="26137682"/>
<accession>A0A0S1XEY8</accession>
<gene>
    <name evidence="1" type="ORF">TBCH5v1_2468</name>
</gene>
<dbReference type="EMBL" id="CP013050">
    <property type="protein sequence ID" value="ALM76359.1"/>
    <property type="molecule type" value="Genomic_DNA"/>
</dbReference>